<gene>
    <name evidence="1" type="ORF">GLOINDRAFT_25406</name>
</gene>
<dbReference type="HOGENOM" id="CLU_1086431_0_0_1"/>
<evidence type="ECO:0000313" key="1">
    <source>
        <dbReference type="EMBL" id="ESA14014.1"/>
    </source>
</evidence>
<organism evidence="1">
    <name type="scientific">Rhizophagus irregularis (strain DAOM 181602 / DAOM 197198 / MUCL 43194)</name>
    <name type="common">Arbuscular mycorrhizal fungus</name>
    <name type="synonym">Glomus intraradices</name>
    <dbReference type="NCBI Taxonomy" id="747089"/>
    <lineage>
        <taxon>Eukaryota</taxon>
        <taxon>Fungi</taxon>
        <taxon>Fungi incertae sedis</taxon>
        <taxon>Mucoromycota</taxon>
        <taxon>Glomeromycotina</taxon>
        <taxon>Glomeromycetes</taxon>
        <taxon>Glomerales</taxon>
        <taxon>Glomeraceae</taxon>
        <taxon>Rhizophagus</taxon>
    </lineage>
</organism>
<protein>
    <submittedName>
        <fullName evidence="1">Uncharacterized protein</fullName>
    </submittedName>
</protein>
<name>U9U0W1_RHIID</name>
<dbReference type="AlphaFoldDB" id="U9U0W1"/>
<accession>U9U0W1</accession>
<sequence>MVRKTRSDKKDTICKRCGHECSTPQKLREHLKRKNPCKPLQKQKEVASIQMPIQVPIQKTNQQAIQASKIKAQIKSSNVNMSNKEKSHVIIPTLVPELESEKKAPILGIDYITEEEAKNWINPNNQKSKEHYRFWRARLLRRGKELGLGDHDMPENLHECQTLCHDLEQHDPEAVRLPTLKELESEGDTGPKNLINKEFKRLEEIKGHKKSEKDLEFKEQEELGTAVKRRVIVVHHAKVLKSHPDNGSDIRKMLES</sequence>
<reference evidence="1" key="1">
    <citation type="submission" date="2013-07" db="EMBL/GenBank/DDBJ databases">
        <title>The genome of an arbuscular mycorrhizal fungus provides insights into the evolution of the oldest plant symbiosis.</title>
        <authorList>
            <consortium name="DOE Joint Genome Institute"/>
            <person name="Tisserant E."/>
            <person name="Malbreil M."/>
            <person name="Kuo A."/>
            <person name="Kohler A."/>
            <person name="Symeonidi A."/>
            <person name="Balestrini R."/>
            <person name="Charron P."/>
            <person name="Duensing N."/>
            <person name="Frei-dit-Frey N."/>
            <person name="Gianinazzi-Pearson V."/>
            <person name="Gilbert B."/>
            <person name="Handa Y."/>
            <person name="Hijri M."/>
            <person name="Kaul R."/>
            <person name="Kawaguchi M."/>
            <person name="Krajinski F."/>
            <person name="Lammers P."/>
            <person name="Lapierre D."/>
            <person name="Masclaux F.G."/>
            <person name="Murat C."/>
            <person name="Morin E."/>
            <person name="Ndikumana S."/>
            <person name="Pagni M."/>
            <person name="Petitpierre D."/>
            <person name="Requena N."/>
            <person name="Rosikiewicz P."/>
            <person name="Riley R."/>
            <person name="Saito K."/>
            <person name="San Clemente H."/>
            <person name="Shapiro H."/>
            <person name="van Tuinen D."/>
            <person name="Becard G."/>
            <person name="Bonfante P."/>
            <person name="Paszkowski U."/>
            <person name="Shachar-Hill Y."/>
            <person name="Young J.P."/>
            <person name="Sanders I.R."/>
            <person name="Henrissat B."/>
            <person name="Rensing S.A."/>
            <person name="Grigoriev I.V."/>
            <person name="Corradi N."/>
            <person name="Roux C."/>
            <person name="Martin F."/>
        </authorList>
    </citation>
    <scope>NUCLEOTIDE SEQUENCE</scope>
    <source>
        <strain evidence="1">DAOM 197198</strain>
    </source>
</reference>
<proteinExistence type="predicted"/>
<dbReference type="VEuPathDB" id="FungiDB:RhiirFUN_021026"/>
<dbReference type="EMBL" id="KI283330">
    <property type="protein sequence ID" value="ESA14014.1"/>
    <property type="molecule type" value="Genomic_DNA"/>
</dbReference>